<dbReference type="SMART" id="SM00186">
    <property type="entry name" value="FBG"/>
    <property type="match status" value="1"/>
</dbReference>
<dbReference type="OrthoDB" id="9990035at2759"/>
<gene>
    <name evidence="9" type="primary">Angpt4-L1</name>
    <name evidence="10" type="synonym">Angpt4-L2</name>
    <name evidence="9" type="ORF">Hamer_G004734</name>
    <name evidence="10" type="ORF">Hamer_G025984</name>
</gene>
<keyword evidence="11" id="KW-1185">Reference proteome</keyword>
<feature type="signal peptide" evidence="7">
    <location>
        <begin position="1"/>
        <end position="18"/>
    </location>
</feature>
<dbReference type="Proteomes" id="UP000747542">
    <property type="component" value="Unassembled WGS sequence"/>
</dbReference>
<keyword evidence="4 6" id="KW-0175">Coiled coil</keyword>
<dbReference type="AlphaFoldDB" id="A0A8J5JW65"/>
<evidence type="ECO:0000256" key="7">
    <source>
        <dbReference type="SAM" id="SignalP"/>
    </source>
</evidence>
<comment type="caution">
    <text evidence="9">The sequence shown here is derived from an EMBL/GenBank/DDBJ whole genome shotgun (WGS) entry which is preliminary data.</text>
</comment>
<protein>
    <submittedName>
        <fullName evidence="9">Angiopoietin-4-like 1</fullName>
    </submittedName>
    <submittedName>
        <fullName evidence="10">Angiopoietin-4-like 2</fullName>
    </submittedName>
</protein>
<reference evidence="9" key="1">
    <citation type="journal article" date="2021" name="Sci. Adv.">
        <title>The American lobster genome reveals insights on longevity, neural, and immune adaptations.</title>
        <authorList>
            <person name="Polinski J.M."/>
            <person name="Zimin A.V."/>
            <person name="Clark K.F."/>
            <person name="Kohn A.B."/>
            <person name="Sadowski N."/>
            <person name="Timp W."/>
            <person name="Ptitsyn A."/>
            <person name="Khanna P."/>
            <person name="Romanova D.Y."/>
            <person name="Williams P."/>
            <person name="Greenwood S.J."/>
            <person name="Moroz L.L."/>
            <person name="Walt D.R."/>
            <person name="Bodnar A.G."/>
        </authorList>
    </citation>
    <scope>NUCLEOTIDE SEQUENCE</scope>
    <source>
        <strain evidence="9">GMGI-L3</strain>
    </source>
</reference>
<dbReference type="Pfam" id="PF00147">
    <property type="entry name" value="Fibrinogen_C"/>
    <property type="match status" value="1"/>
</dbReference>
<feature type="chain" id="PRO_5035415882" evidence="7">
    <location>
        <begin position="19"/>
        <end position="512"/>
    </location>
</feature>
<dbReference type="GO" id="GO:0005576">
    <property type="term" value="C:extracellular region"/>
    <property type="evidence" value="ECO:0007669"/>
    <property type="project" value="UniProtKB-SubCell"/>
</dbReference>
<keyword evidence="2" id="KW-0964">Secreted</keyword>
<evidence type="ECO:0000256" key="5">
    <source>
        <dbReference type="ARBA" id="ARBA00023157"/>
    </source>
</evidence>
<sequence length="512" mass="58909">MHKLLLIIAVVGWRVALSSEMMQQTTGEATFYVAGQEELHSLLVSQLAMQSLLTNMSQDFTAHLAEYKAATGESKSVLANLSQALTAYLTKNATAVHANEHDVNNINMHLLQEVEELRQKVIMHETQALEMADQLQEKEGILQKQEETIQTQNNTLQSYLETRHEMEETLQEQNLALQQHVQSLQEQKEITRKREEDLKEKEESLKLQKVMIQQQEEMLRHRGNLSQQQQQILHQTNREHETLKMDFENQANRTRQLEEECQSLEEAKVILEDQLQECRQNVTKVTVKTTSPTVDCDGLYQQGMVESGVYTIFPACSQIGVSVLCQIHEEPGNYAWTVILSRRRQTPQVDFARNWQDYKNGFGDPDGEYWLGNDNIHALTGGGSYHLRLEATNLEGEKRFAEWEHFSVAHEDFQYRLRLHSYSTISTLGNVFVEIDDVTFSTDDRDSDNWSKSCSASRGHGGWWFNRCGGVYLTSPIGNVNDDFTLMSTWYFTKSSRSYVGLSEVKLMVRRQ</sequence>
<feature type="coiled-coil region" evidence="6">
    <location>
        <begin position="107"/>
        <end position="281"/>
    </location>
</feature>
<keyword evidence="3 7" id="KW-0732">Signal</keyword>
<feature type="domain" description="Fibrinogen C-terminal" evidence="8">
    <location>
        <begin position="287"/>
        <end position="512"/>
    </location>
</feature>
<evidence type="ECO:0000256" key="6">
    <source>
        <dbReference type="SAM" id="Coils"/>
    </source>
</evidence>
<keyword evidence="5" id="KW-1015">Disulfide bond</keyword>
<evidence type="ECO:0000313" key="9">
    <source>
        <dbReference type="EMBL" id="KAG7164997.1"/>
    </source>
</evidence>
<evidence type="ECO:0000313" key="10">
    <source>
        <dbReference type="EMBL" id="KAG7172434.1"/>
    </source>
</evidence>
<dbReference type="InterPro" id="IPR002181">
    <property type="entry name" value="Fibrinogen_a/b/g_C_dom"/>
</dbReference>
<evidence type="ECO:0000256" key="3">
    <source>
        <dbReference type="ARBA" id="ARBA00022729"/>
    </source>
</evidence>
<dbReference type="EMBL" id="JAHLQT010011085">
    <property type="protein sequence ID" value="KAG7172434.1"/>
    <property type="molecule type" value="Genomic_DNA"/>
</dbReference>
<evidence type="ECO:0000256" key="1">
    <source>
        <dbReference type="ARBA" id="ARBA00004613"/>
    </source>
</evidence>
<dbReference type="PROSITE" id="PS51406">
    <property type="entry name" value="FIBRINOGEN_C_2"/>
    <property type="match status" value="1"/>
</dbReference>
<evidence type="ECO:0000256" key="2">
    <source>
        <dbReference type="ARBA" id="ARBA00022525"/>
    </source>
</evidence>
<dbReference type="PANTHER" id="PTHR47221:SF6">
    <property type="entry name" value="FIBRINOGEN ALPHA CHAIN"/>
    <property type="match status" value="1"/>
</dbReference>
<evidence type="ECO:0000313" key="11">
    <source>
        <dbReference type="Proteomes" id="UP000747542"/>
    </source>
</evidence>
<dbReference type="PANTHER" id="PTHR47221">
    <property type="entry name" value="FIBRINOGEN ALPHA CHAIN"/>
    <property type="match status" value="1"/>
</dbReference>
<accession>A0A8J5JW65</accession>
<name>A0A8J5JW65_HOMAM</name>
<proteinExistence type="predicted"/>
<evidence type="ECO:0000259" key="8">
    <source>
        <dbReference type="PROSITE" id="PS51406"/>
    </source>
</evidence>
<dbReference type="InterPro" id="IPR037579">
    <property type="entry name" value="FIB_ANG-like"/>
</dbReference>
<comment type="subcellular location">
    <subcellularLocation>
        <location evidence="1">Secreted</location>
    </subcellularLocation>
</comment>
<organism evidence="9 11">
    <name type="scientific">Homarus americanus</name>
    <name type="common">American lobster</name>
    <dbReference type="NCBI Taxonomy" id="6706"/>
    <lineage>
        <taxon>Eukaryota</taxon>
        <taxon>Metazoa</taxon>
        <taxon>Ecdysozoa</taxon>
        <taxon>Arthropoda</taxon>
        <taxon>Crustacea</taxon>
        <taxon>Multicrustacea</taxon>
        <taxon>Malacostraca</taxon>
        <taxon>Eumalacostraca</taxon>
        <taxon>Eucarida</taxon>
        <taxon>Decapoda</taxon>
        <taxon>Pleocyemata</taxon>
        <taxon>Astacidea</taxon>
        <taxon>Nephropoidea</taxon>
        <taxon>Nephropidae</taxon>
        <taxon>Homarus</taxon>
    </lineage>
</organism>
<dbReference type="CDD" id="cd00087">
    <property type="entry name" value="FReD"/>
    <property type="match status" value="1"/>
</dbReference>
<dbReference type="EMBL" id="JAHLQT010024847">
    <property type="protein sequence ID" value="KAG7164997.1"/>
    <property type="molecule type" value="Genomic_DNA"/>
</dbReference>
<evidence type="ECO:0000256" key="4">
    <source>
        <dbReference type="ARBA" id="ARBA00023054"/>
    </source>
</evidence>